<keyword evidence="3" id="KW-1185">Reference proteome</keyword>
<evidence type="ECO:0000313" key="3">
    <source>
        <dbReference type="Proteomes" id="UP000706031"/>
    </source>
</evidence>
<sequence length="65" mass="7486">MERFVSLATVVEGEESILQKRSVRLCPRISTLDRVFTEIRGQQRSKERSDLGTVERAPKNLIVQQ</sequence>
<gene>
    <name evidence="2" type="ORF">H7T88_14015</name>
</gene>
<dbReference type="EMBL" id="JACLIC010000023">
    <property type="protein sequence ID" value="MBY0204338.1"/>
    <property type="molecule type" value="Genomic_DNA"/>
</dbReference>
<reference evidence="2 3" key="1">
    <citation type="submission" date="2020-08" db="EMBL/GenBank/DDBJ databases">
        <title>Fungal Genomes of the International Space Station.</title>
        <authorList>
            <person name="Seuylemezian A."/>
            <person name="Singh N.K."/>
            <person name="Wood J."/>
            <person name="Venkateswaran K."/>
        </authorList>
    </citation>
    <scope>NUCLEOTIDE SEQUENCE [LARGE SCALE GENOMIC DNA]</scope>
    <source>
        <strain evidence="2 3">S/N-304-OC-R4</strain>
    </source>
</reference>
<dbReference type="RefSeq" id="WP_221788942.1">
    <property type="nucleotide sequence ID" value="NZ_JACLIC010000023.1"/>
</dbReference>
<feature type="region of interest" description="Disordered" evidence="1">
    <location>
        <begin position="42"/>
        <end position="65"/>
    </location>
</feature>
<proteinExistence type="predicted"/>
<name>A0ABS7KJI5_9BACL</name>
<evidence type="ECO:0000313" key="2">
    <source>
        <dbReference type="EMBL" id="MBY0204338.1"/>
    </source>
</evidence>
<evidence type="ECO:0000256" key="1">
    <source>
        <dbReference type="SAM" id="MobiDB-lite"/>
    </source>
</evidence>
<comment type="caution">
    <text evidence="2">The sequence shown here is derived from an EMBL/GenBank/DDBJ whole genome shotgun (WGS) entry which is preliminary data.</text>
</comment>
<organism evidence="2 3">
    <name type="scientific">Paenibacillus cucumis</name>
    <name type="common">ex Kampfer et al. 2016</name>
    <dbReference type="NCBI Taxonomy" id="1776858"/>
    <lineage>
        <taxon>Bacteria</taxon>
        <taxon>Bacillati</taxon>
        <taxon>Bacillota</taxon>
        <taxon>Bacilli</taxon>
        <taxon>Bacillales</taxon>
        <taxon>Paenibacillaceae</taxon>
        <taxon>Paenibacillus</taxon>
    </lineage>
</organism>
<accession>A0ABS7KJI5</accession>
<protein>
    <submittedName>
        <fullName evidence="2">Uncharacterized protein</fullName>
    </submittedName>
</protein>
<dbReference type="Proteomes" id="UP000706031">
    <property type="component" value="Unassembled WGS sequence"/>
</dbReference>